<dbReference type="GO" id="GO:0006047">
    <property type="term" value="P:UDP-N-acetylglucosamine metabolic process"/>
    <property type="evidence" value="ECO:0007669"/>
    <property type="project" value="TreeGrafter"/>
</dbReference>
<evidence type="ECO:0000313" key="3">
    <source>
        <dbReference type="EMBL" id="SCC05568.1"/>
    </source>
</evidence>
<feature type="domain" description="SIS" evidence="2">
    <location>
        <begin position="29"/>
        <end position="170"/>
    </location>
</feature>
<evidence type="ECO:0000259" key="2">
    <source>
        <dbReference type="PROSITE" id="PS51464"/>
    </source>
</evidence>
<dbReference type="GO" id="GO:0097367">
    <property type="term" value="F:carbohydrate derivative binding"/>
    <property type="evidence" value="ECO:0007669"/>
    <property type="project" value="InterPro"/>
</dbReference>
<evidence type="ECO:0000256" key="1">
    <source>
        <dbReference type="ARBA" id="ARBA00022737"/>
    </source>
</evidence>
<dbReference type="CDD" id="cd05008">
    <property type="entry name" value="SIS_GlmS_GlmD_1"/>
    <property type="match status" value="1"/>
</dbReference>
<dbReference type="AlphaFoldDB" id="A0A1C4BFU4"/>
<dbReference type="Gene3D" id="3.40.50.10490">
    <property type="entry name" value="Glucose-6-phosphate isomerase like protein, domain 1"/>
    <property type="match status" value="2"/>
</dbReference>
<proteinExistence type="predicted"/>
<dbReference type="PANTHER" id="PTHR10937:SF17">
    <property type="entry name" value="GLUCOSAMINE-FRUCTOSE-6-PHOSPHATE AMINOTRANSFERASE"/>
    <property type="match status" value="1"/>
</dbReference>
<name>A0A1C4BFU4_9GAMM</name>
<organism evidence="3 4">
    <name type="scientific">Gilliamella bombicola</name>
    <dbReference type="NCBI Taxonomy" id="1798182"/>
    <lineage>
        <taxon>Bacteria</taxon>
        <taxon>Pseudomonadati</taxon>
        <taxon>Pseudomonadota</taxon>
        <taxon>Gammaproteobacteria</taxon>
        <taxon>Orbales</taxon>
        <taxon>Orbaceae</taxon>
        <taxon>Gilliamella</taxon>
    </lineage>
</organism>
<keyword evidence="4" id="KW-1185">Reference proteome</keyword>
<dbReference type="STRING" id="1798182.GA0061081_104132"/>
<dbReference type="CDD" id="cd05009">
    <property type="entry name" value="SIS_GlmS_GlmD_2"/>
    <property type="match status" value="1"/>
</dbReference>
<reference evidence="4" key="1">
    <citation type="submission" date="2016-08" db="EMBL/GenBank/DDBJ databases">
        <authorList>
            <person name="Varghese N."/>
            <person name="Submissions Spin"/>
        </authorList>
    </citation>
    <scope>NUCLEOTIDE SEQUENCE [LARGE SCALE GENOMIC DNA]</scope>
    <source>
        <strain evidence="4">R-53248</strain>
    </source>
</reference>
<dbReference type="OrthoDB" id="5150296at2"/>
<dbReference type="InterPro" id="IPR046348">
    <property type="entry name" value="SIS_dom_sf"/>
</dbReference>
<sequence>MKSIADYVALEPEYYQNILNNHQTLFGNTIDLSKVKQLNAIVIFATGSSANAAYGARPLMSKLLKVPVYIEDPSMAANYLHYDDLNTLYLAISQGGESYSTIHLVEQFVHNNQTIYTLTSNSQSPLYQVSSHVLSMGIPVEEMPYVSAGYSVTILDLILITLTIGQKIGEINQDQFELYFNQIQKITQTLPQIIKQSQAWVNQNQDLFYHSKRVILIGYGATYGVAREGETKFTETVRNTAFGKELEEYMHGPYLGLHTDDCIIFIEPHGRLTQRAESLKEFLKQYVPNISTIYANTTSCFNARDLCLNIKCDELLTSLFMTIPIHLLSYQVSQLKGHNLEKSTYPEFDQITKSKIKRIIK</sequence>
<dbReference type="Pfam" id="PF01380">
    <property type="entry name" value="SIS"/>
    <property type="match status" value="2"/>
</dbReference>
<dbReference type="InterPro" id="IPR001347">
    <property type="entry name" value="SIS_dom"/>
</dbReference>
<protein>
    <submittedName>
        <fullName evidence="3">SIS domain-containing protein</fullName>
    </submittedName>
</protein>
<dbReference type="SUPFAM" id="SSF53697">
    <property type="entry name" value="SIS domain"/>
    <property type="match status" value="1"/>
</dbReference>
<dbReference type="InterPro" id="IPR035490">
    <property type="entry name" value="GlmS/FrlB_SIS"/>
</dbReference>
<dbReference type="GO" id="GO:0004360">
    <property type="term" value="F:glutamine-fructose-6-phosphate transaminase (isomerizing) activity"/>
    <property type="evidence" value="ECO:0007669"/>
    <property type="project" value="TreeGrafter"/>
</dbReference>
<dbReference type="InterPro" id="IPR035466">
    <property type="entry name" value="GlmS/AgaS_SIS"/>
</dbReference>
<dbReference type="EMBL" id="FMAQ01000004">
    <property type="protein sequence ID" value="SCC05568.1"/>
    <property type="molecule type" value="Genomic_DNA"/>
</dbReference>
<evidence type="ECO:0000313" key="4">
    <source>
        <dbReference type="Proteomes" id="UP000199670"/>
    </source>
</evidence>
<dbReference type="Proteomes" id="UP000199670">
    <property type="component" value="Unassembled WGS sequence"/>
</dbReference>
<accession>A0A1C4BFU4</accession>
<dbReference type="RefSeq" id="WP_091348073.1">
    <property type="nucleotide sequence ID" value="NZ_FMAQ01000004.1"/>
</dbReference>
<dbReference type="GO" id="GO:0006002">
    <property type="term" value="P:fructose 6-phosphate metabolic process"/>
    <property type="evidence" value="ECO:0007669"/>
    <property type="project" value="TreeGrafter"/>
</dbReference>
<gene>
    <name evidence="3" type="ORF">GA0061081_104132</name>
</gene>
<keyword evidence="1" id="KW-0677">Repeat</keyword>
<dbReference type="GO" id="GO:0006487">
    <property type="term" value="P:protein N-linked glycosylation"/>
    <property type="evidence" value="ECO:0007669"/>
    <property type="project" value="TreeGrafter"/>
</dbReference>
<dbReference type="PROSITE" id="PS51464">
    <property type="entry name" value="SIS"/>
    <property type="match status" value="1"/>
</dbReference>
<dbReference type="PANTHER" id="PTHR10937">
    <property type="entry name" value="GLUCOSAMINE--FRUCTOSE-6-PHOSPHATE AMINOTRANSFERASE, ISOMERIZING"/>
    <property type="match status" value="1"/>
</dbReference>